<dbReference type="Proteomes" id="UP000009045">
    <property type="component" value="Plasmid pSmeSM11d"/>
</dbReference>
<accession>F7XH02</accession>
<dbReference type="KEGG" id="smx:SM11_pD0996"/>
<dbReference type="AlphaFoldDB" id="F7XH02"/>
<evidence type="ECO:0000313" key="1">
    <source>
        <dbReference type="EMBL" id="AEH83828.1"/>
    </source>
</evidence>
<proteinExistence type="predicted"/>
<dbReference type="EMBL" id="CP001832">
    <property type="protein sequence ID" value="AEH83828.1"/>
    <property type="molecule type" value="Genomic_DNA"/>
</dbReference>
<evidence type="ECO:0000313" key="2">
    <source>
        <dbReference type="Proteomes" id="UP000009045"/>
    </source>
</evidence>
<dbReference type="HOGENOM" id="CLU_3333088_0_0_5"/>
<sequence length="38" mass="4273">MMPALKFLTAWDHFLQAALPASRIASRVQFVSDCVVDH</sequence>
<gene>
    <name evidence="1" type="ordered locus">SM11_pD0996</name>
</gene>
<organism evidence="1 2">
    <name type="scientific">Sinorhizobium meliloti (strain SM11)</name>
    <dbReference type="NCBI Taxonomy" id="707241"/>
    <lineage>
        <taxon>Bacteria</taxon>
        <taxon>Pseudomonadati</taxon>
        <taxon>Pseudomonadota</taxon>
        <taxon>Alphaproteobacteria</taxon>
        <taxon>Hyphomicrobiales</taxon>
        <taxon>Rhizobiaceae</taxon>
        <taxon>Sinorhizobium/Ensifer group</taxon>
        <taxon>Sinorhizobium</taxon>
    </lineage>
</organism>
<reference evidence="1 2" key="1">
    <citation type="journal article" date="2011" name="J. Biotechnol.">
        <title>The complete genome sequence of the dominant Sinorhizobium meliloti field isolate SM11 extends the S. meliloti pan-genome.</title>
        <authorList>
            <person name="Schneiker-Bekel S."/>
            <person name="Wibberg D."/>
            <person name="Bekel T."/>
            <person name="Blom J."/>
            <person name="Linke B."/>
            <person name="Neuweger H."/>
            <person name="Stiens M."/>
            <person name="Vorholter F.J."/>
            <person name="Weidner S."/>
            <person name="Goesmann A."/>
            <person name="Puhler A."/>
            <person name="Schluter A."/>
        </authorList>
    </citation>
    <scope>NUCLEOTIDE SEQUENCE [LARGE SCALE GENOMIC DNA]</scope>
    <source>
        <strain evidence="1 2">SM11</strain>
        <plasmid evidence="2">pSmeSM11d</plasmid>
    </source>
</reference>
<name>F7XH02_SINMM</name>
<protein>
    <submittedName>
        <fullName evidence="1">Uncharacterized protein</fullName>
    </submittedName>
</protein>
<keyword evidence="1" id="KW-0614">Plasmid</keyword>
<geneLocation type="plasmid" evidence="1 2">
    <name>pSmeSM11d</name>
</geneLocation>